<accession>A0ABT8S0I6</accession>
<evidence type="ECO:0000256" key="1">
    <source>
        <dbReference type="ARBA" id="ARBA00010062"/>
    </source>
</evidence>
<comment type="similarity">
    <text evidence="1">Belongs to the leucine-binding protein family.</text>
</comment>
<feature type="chain" id="PRO_5047492836" evidence="5">
    <location>
        <begin position="19"/>
        <end position="408"/>
    </location>
</feature>
<evidence type="ECO:0000256" key="3">
    <source>
        <dbReference type="ARBA" id="ARBA00022729"/>
    </source>
</evidence>
<sequence length="408" mass="43270">MKSAVFALVFALASLALAAPAGAQATPGTTGAIRIGVIGPLSGPSADFGLPMLNGVKLAIDEINSFGGYLGRPLELVIKDDQANPELGLKLSQELVREKVIATIGFCNTGVAMKSIDVFQASRTPLIVPCTTGTPVTTRFPPAESYIFRNAPPDAIQAPFMVDEIVARGWTRVAVFADTTGYGEGGLQDVRRALAKKGLEPAYVGRFDLGVTDVTEQLKEARKAGADVIFIYTIAPQNAVIAKGRHALGWKVPQVGAWALSFPLFIDGAKEAAEGSLMALSFVAEPTNERRATFLARYARKFEGPRIPVPMAAAQAYDATYLLAHAVLSLPGDRLDGPGIKAALEAPKRPYYGVVTTYDKPFGSQDKEALSANMLVVGTVKNGQVTFAHAEDATRNRIVQRKQAAGGL</sequence>
<dbReference type="EMBL" id="JAUKVY010000005">
    <property type="protein sequence ID" value="MDO1532435.1"/>
    <property type="molecule type" value="Genomic_DNA"/>
</dbReference>
<feature type="domain" description="Leucine-binding protein" evidence="6">
    <location>
        <begin position="33"/>
        <end position="356"/>
    </location>
</feature>
<keyword evidence="4" id="KW-0029">Amino-acid transport</keyword>
<dbReference type="InterPro" id="IPR000709">
    <property type="entry name" value="Leu_Ile_Val-bd"/>
</dbReference>
<evidence type="ECO:0000313" key="8">
    <source>
        <dbReference type="Proteomes" id="UP001169027"/>
    </source>
</evidence>
<keyword evidence="8" id="KW-1185">Reference proteome</keyword>
<dbReference type="PANTHER" id="PTHR30483">
    <property type="entry name" value="LEUCINE-SPECIFIC-BINDING PROTEIN"/>
    <property type="match status" value="1"/>
</dbReference>
<dbReference type="Proteomes" id="UP001169027">
    <property type="component" value="Unassembled WGS sequence"/>
</dbReference>
<dbReference type="SUPFAM" id="SSF53822">
    <property type="entry name" value="Periplasmic binding protein-like I"/>
    <property type="match status" value="1"/>
</dbReference>
<proteinExistence type="inferred from homology"/>
<evidence type="ECO:0000256" key="4">
    <source>
        <dbReference type="ARBA" id="ARBA00022970"/>
    </source>
</evidence>
<dbReference type="InterPro" id="IPR028082">
    <property type="entry name" value="Peripla_BP_I"/>
</dbReference>
<dbReference type="Gene3D" id="3.40.50.2300">
    <property type="match status" value="2"/>
</dbReference>
<organism evidence="7 8">
    <name type="scientific">Variovorax ginsengisoli</name>
    <dbReference type="NCBI Taxonomy" id="363844"/>
    <lineage>
        <taxon>Bacteria</taxon>
        <taxon>Pseudomonadati</taxon>
        <taxon>Pseudomonadota</taxon>
        <taxon>Betaproteobacteria</taxon>
        <taxon>Burkholderiales</taxon>
        <taxon>Comamonadaceae</taxon>
        <taxon>Variovorax</taxon>
    </lineage>
</organism>
<dbReference type="RefSeq" id="WP_301807095.1">
    <property type="nucleotide sequence ID" value="NZ_JAUJZH010000005.1"/>
</dbReference>
<reference evidence="7" key="1">
    <citation type="submission" date="2023-06" db="EMBL/GenBank/DDBJ databases">
        <authorList>
            <person name="Jiang Y."/>
            <person name="Liu Q."/>
        </authorList>
    </citation>
    <scope>NUCLEOTIDE SEQUENCE</scope>
    <source>
        <strain evidence="7">CGMCC 1.12090</strain>
    </source>
</reference>
<gene>
    <name evidence="7" type="ORF">Q2T77_09055</name>
</gene>
<dbReference type="Pfam" id="PF13458">
    <property type="entry name" value="Peripla_BP_6"/>
    <property type="match status" value="1"/>
</dbReference>
<evidence type="ECO:0000256" key="5">
    <source>
        <dbReference type="SAM" id="SignalP"/>
    </source>
</evidence>
<comment type="caution">
    <text evidence="7">The sequence shown here is derived from an EMBL/GenBank/DDBJ whole genome shotgun (WGS) entry which is preliminary data.</text>
</comment>
<protein>
    <submittedName>
        <fullName evidence="7">ABC transporter substrate-binding protein</fullName>
    </submittedName>
</protein>
<feature type="signal peptide" evidence="5">
    <location>
        <begin position="1"/>
        <end position="18"/>
    </location>
</feature>
<name>A0ABT8S0I6_9BURK</name>
<evidence type="ECO:0000256" key="2">
    <source>
        <dbReference type="ARBA" id="ARBA00022448"/>
    </source>
</evidence>
<evidence type="ECO:0000313" key="7">
    <source>
        <dbReference type="EMBL" id="MDO1532435.1"/>
    </source>
</evidence>
<dbReference type="InterPro" id="IPR051010">
    <property type="entry name" value="BCAA_transport"/>
</dbReference>
<evidence type="ECO:0000259" key="6">
    <source>
        <dbReference type="Pfam" id="PF13458"/>
    </source>
</evidence>
<keyword evidence="2" id="KW-0813">Transport</keyword>
<dbReference type="CDD" id="cd06335">
    <property type="entry name" value="PBP1_ABC_ligand_binding-like"/>
    <property type="match status" value="1"/>
</dbReference>
<dbReference type="PANTHER" id="PTHR30483:SF6">
    <property type="entry name" value="PERIPLASMIC BINDING PROTEIN OF ABC TRANSPORTER FOR NATURAL AMINO ACIDS"/>
    <property type="match status" value="1"/>
</dbReference>
<keyword evidence="3 5" id="KW-0732">Signal</keyword>
<dbReference type="PRINTS" id="PR00337">
    <property type="entry name" value="LEUILEVALBP"/>
</dbReference>
<dbReference type="InterPro" id="IPR028081">
    <property type="entry name" value="Leu-bd"/>
</dbReference>